<proteinExistence type="predicted"/>
<feature type="region of interest" description="Disordered" evidence="1">
    <location>
        <begin position="1"/>
        <end position="23"/>
    </location>
</feature>
<sequence length="109" mass="12641">MDDWKTPRELPWGDDPKAHWTPEQHQDWADAEAELHASGYRPPRPVCELLDTIPPAGLDKWTWICTESNFELPDCTTIDQQITVAELRLADDEDRATIYELQRARGRLN</sequence>
<organism evidence="2 3">
    <name type="scientific">Nocardia rhizosphaerae</name>
    <dbReference type="NCBI Taxonomy" id="1691571"/>
    <lineage>
        <taxon>Bacteria</taxon>
        <taxon>Bacillati</taxon>
        <taxon>Actinomycetota</taxon>
        <taxon>Actinomycetes</taxon>
        <taxon>Mycobacteriales</taxon>
        <taxon>Nocardiaceae</taxon>
        <taxon>Nocardia</taxon>
    </lineage>
</organism>
<dbReference type="EMBL" id="JBHSBA010000015">
    <property type="protein sequence ID" value="MFC4127887.1"/>
    <property type="molecule type" value="Genomic_DNA"/>
</dbReference>
<name>A0ABV8LC23_9NOCA</name>
<evidence type="ECO:0000313" key="3">
    <source>
        <dbReference type="Proteomes" id="UP001595767"/>
    </source>
</evidence>
<dbReference type="Proteomes" id="UP001595767">
    <property type="component" value="Unassembled WGS sequence"/>
</dbReference>
<gene>
    <name evidence="2" type="ORF">ACFOW8_23460</name>
</gene>
<protein>
    <submittedName>
        <fullName evidence="2">Uncharacterized protein</fullName>
    </submittedName>
</protein>
<dbReference type="RefSeq" id="WP_378553603.1">
    <property type="nucleotide sequence ID" value="NZ_JBHSBA010000015.1"/>
</dbReference>
<accession>A0ABV8LC23</accession>
<comment type="caution">
    <text evidence="2">The sequence shown here is derived from an EMBL/GenBank/DDBJ whole genome shotgun (WGS) entry which is preliminary data.</text>
</comment>
<evidence type="ECO:0000256" key="1">
    <source>
        <dbReference type="SAM" id="MobiDB-lite"/>
    </source>
</evidence>
<reference evidence="3" key="1">
    <citation type="journal article" date="2019" name="Int. J. Syst. Evol. Microbiol.">
        <title>The Global Catalogue of Microorganisms (GCM) 10K type strain sequencing project: providing services to taxonomists for standard genome sequencing and annotation.</title>
        <authorList>
            <consortium name="The Broad Institute Genomics Platform"/>
            <consortium name="The Broad Institute Genome Sequencing Center for Infectious Disease"/>
            <person name="Wu L."/>
            <person name="Ma J."/>
        </authorList>
    </citation>
    <scope>NUCLEOTIDE SEQUENCE [LARGE SCALE GENOMIC DNA]</scope>
    <source>
        <strain evidence="3">CGMCC 4.7204</strain>
    </source>
</reference>
<keyword evidence="3" id="KW-1185">Reference proteome</keyword>
<evidence type="ECO:0000313" key="2">
    <source>
        <dbReference type="EMBL" id="MFC4127887.1"/>
    </source>
</evidence>
<feature type="compositionally biased region" description="Basic and acidic residues" evidence="1">
    <location>
        <begin position="14"/>
        <end position="23"/>
    </location>
</feature>